<dbReference type="Pfam" id="PF00440">
    <property type="entry name" value="TetR_N"/>
    <property type="match status" value="1"/>
</dbReference>
<dbReference type="Gene3D" id="1.10.357.10">
    <property type="entry name" value="Tetracycline Repressor, domain 2"/>
    <property type="match status" value="1"/>
</dbReference>
<dbReference type="AlphaFoldDB" id="A0A3M3AV18"/>
<reference evidence="4 5" key="1">
    <citation type="submission" date="2018-08" db="EMBL/GenBank/DDBJ databases">
        <title>Recombination of ecologically and evolutionarily significant loci maintains genetic cohesion in the Pseudomonas syringae species complex.</title>
        <authorList>
            <person name="Dillon M."/>
            <person name="Thakur S."/>
            <person name="Almeida R.N.D."/>
            <person name="Weir B.S."/>
            <person name="Guttman D.S."/>
        </authorList>
    </citation>
    <scope>NUCLEOTIDE SEQUENCE [LARGE SCALE GENOMIC DNA]</scope>
    <source>
        <strain evidence="4 5">88_10</strain>
    </source>
</reference>
<feature type="non-terminal residue" evidence="4">
    <location>
        <position position="104"/>
    </location>
</feature>
<feature type="DNA-binding region" description="H-T-H motif" evidence="2">
    <location>
        <begin position="41"/>
        <end position="60"/>
    </location>
</feature>
<dbReference type="InterPro" id="IPR001647">
    <property type="entry name" value="HTH_TetR"/>
</dbReference>
<comment type="caution">
    <text evidence="4">The sequence shown here is derived from an EMBL/GenBank/DDBJ whole genome shotgun (WGS) entry which is preliminary data.</text>
</comment>
<name>A0A3M3AV18_PSEYM</name>
<sequence length="104" mass="11684">MAKSVKYQGRKAAREGSEQRRQVILDAAMRIVVRDGVRAVRHCAVAAEAGVPLSATTYYFKDIDDLLTDAFAQYVQRSADYLARLWQTTEIILREMMSRSSGSP</sequence>
<evidence type="ECO:0000313" key="5">
    <source>
        <dbReference type="Proteomes" id="UP000282378"/>
    </source>
</evidence>
<dbReference type="PROSITE" id="PS50977">
    <property type="entry name" value="HTH_TETR_2"/>
    <property type="match status" value="1"/>
</dbReference>
<dbReference type="Proteomes" id="UP000282378">
    <property type="component" value="Unassembled WGS sequence"/>
</dbReference>
<evidence type="ECO:0000256" key="2">
    <source>
        <dbReference type="PROSITE-ProRule" id="PRU00335"/>
    </source>
</evidence>
<protein>
    <submittedName>
        <fullName evidence="4">Transcriptional regulator, TetR family</fullName>
    </submittedName>
</protein>
<dbReference type="InterPro" id="IPR009057">
    <property type="entry name" value="Homeodomain-like_sf"/>
</dbReference>
<evidence type="ECO:0000313" key="4">
    <source>
        <dbReference type="EMBL" id="RMM04220.1"/>
    </source>
</evidence>
<evidence type="ECO:0000259" key="3">
    <source>
        <dbReference type="PROSITE" id="PS50977"/>
    </source>
</evidence>
<dbReference type="GO" id="GO:0003677">
    <property type="term" value="F:DNA binding"/>
    <property type="evidence" value="ECO:0007669"/>
    <property type="project" value="UniProtKB-UniRule"/>
</dbReference>
<evidence type="ECO:0000256" key="1">
    <source>
        <dbReference type="ARBA" id="ARBA00023125"/>
    </source>
</evidence>
<dbReference type="SUPFAM" id="SSF46689">
    <property type="entry name" value="Homeodomain-like"/>
    <property type="match status" value="1"/>
</dbReference>
<dbReference type="EMBL" id="RBNL01000267">
    <property type="protein sequence ID" value="RMM04220.1"/>
    <property type="molecule type" value="Genomic_DNA"/>
</dbReference>
<feature type="domain" description="HTH tetR-type" evidence="3">
    <location>
        <begin position="18"/>
        <end position="78"/>
    </location>
</feature>
<gene>
    <name evidence="4" type="ORF">APX70_07090</name>
</gene>
<organism evidence="4 5">
    <name type="scientific">Pseudomonas syringae pv. maculicola</name>
    <dbReference type="NCBI Taxonomy" id="59511"/>
    <lineage>
        <taxon>Bacteria</taxon>
        <taxon>Pseudomonadati</taxon>
        <taxon>Pseudomonadota</taxon>
        <taxon>Gammaproteobacteria</taxon>
        <taxon>Pseudomonadales</taxon>
        <taxon>Pseudomonadaceae</taxon>
        <taxon>Pseudomonas</taxon>
    </lineage>
</organism>
<proteinExistence type="predicted"/>
<keyword evidence="1 2" id="KW-0238">DNA-binding</keyword>
<accession>A0A3M3AV18</accession>